<gene>
    <name evidence="2" type="ORF">S03H2_08624</name>
</gene>
<evidence type="ECO:0008006" key="3">
    <source>
        <dbReference type="Google" id="ProtNLM"/>
    </source>
</evidence>
<dbReference type="AlphaFoldDB" id="X1EFC1"/>
<reference evidence="2" key="1">
    <citation type="journal article" date="2014" name="Front. Microbiol.">
        <title>High frequency of phylogenetically diverse reductive dehalogenase-homologous genes in deep subseafloor sedimentary metagenomes.</title>
        <authorList>
            <person name="Kawai M."/>
            <person name="Futagami T."/>
            <person name="Toyoda A."/>
            <person name="Takaki Y."/>
            <person name="Nishi S."/>
            <person name="Hori S."/>
            <person name="Arai W."/>
            <person name="Tsubouchi T."/>
            <person name="Morono Y."/>
            <person name="Uchiyama I."/>
            <person name="Ito T."/>
            <person name="Fujiyama A."/>
            <person name="Inagaki F."/>
            <person name="Takami H."/>
        </authorList>
    </citation>
    <scope>NUCLEOTIDE SEQUENCE</scope>
    <source>
        <strain evidence="2">Expedition CK06-06</strain>
    </source>
</reference>
<organism evidence="2">
    <name type="scientific">marine sediment metagenome</name>
    <dbReference type="NCBI Taxonomy" id="412755"/>
    <lineage>
        <taxon>unclassified sequences</taxon>
        <taxon>metagenomes</taxon>
        <taxon>ecological metagenomes</taxon>
    </lineage>
</organism>
<sequence length="142" mass="16371">PQKLEKIENLILNSLRLLKKKEFDKALSIIDNILNEKTTQISLSQKFGARIVRLLALMSLKSYDQVNEEIKFCEEILNQMESLERENHLVKEGEGRLLFVKGGIQTIHGDLESSLESYHHSLAIYETLGNNKGMIYQQLLEK</sequence>
<accession>X1EFC1</accession>
<keyword evidence="1" id="KW-0175">Coiled coil</keyword>
<dbReference type="InterPro" id="IPR011990">
    <property type="entry name" value="TPR-like_helical_dom_sf"/>
</dbReference>
<feature type="non-terminal residue" evidence="2">
    <location>
        <position position="1"/>
    </location>
</feature>
<feature type="coiled-coil region" evidence="1">
    <location>
        <begin position="63"/>
        <end position="93"/>
    </location>
</feature>
<dbReference type="EMBL" id="BARU01004223">
    <property type="protein sequence ID" value="GAH19020.1"/>
    <property type="molecule type" value="Genomic_DNA"/>
</dbReference>
<evidence type="ECO:0000313" key="2">
    <source>
        <dbReference type="EMBL" id="GAH19020.1"/>
    </source>
</evidence>
<dbReference type="Gene3D" id="1.25.40.10">
    <property type="entry name" value="Tetratricopeptide repeat domain"/>
    <property type="match status" value="1"/>
</dbReference>
<evidence type="ECO:0000256" key="1">
    <source>
        <dbReference type="SAM" id="Coils"/>
    </source>
</evidence>
<name>X1EFC1_9ZZZZ</name>
<protein>
    <recommendedName>
        <fullName evidence="3">MalT-like TPR region domain-containing protein</fullName>
    </recommendedName>
</protein>
<proteinExistence type="predicted"/>
<comment type="caution">
    <text evidence="2">The sequence shown here is derived from an EMBL/GenBank/DDBJ whole genome shotgun (WGS) entry which is preliminary data.</text>
</comment>